<evidence type="ECO:0000256" key="1">
    <source>
        <dbReference type="SAM" id="MobiDB-lite"/>
    </source>
</evidence>
<gene>
    <name evidence="2" type="ORF">PoB_001419900</name>
</gene>
<dbReference type="Proteomes" id="UP000735302">
    <property type="component" value="Unassembled WGS sequence"/>
</dbReference>
<comment type="caution">
    <text evidence="2">The sequence shown here is derived from an EMBL/GenBank/DDBJ whole genome shotgun (WGS) entry which is preliminary data.</text>
</comment>
<evidence type="ECO:0000313" key="3">
    <source>
        <dbReference type="Proteomes" id="UP000735302"/>
    </source>
</evidence>
<feature type="compositionally biased region" description="Basic and acidic residues" evidence="1">
    <location>
        <begin position="77"/>
        <end position="93"/>
    </location>
</feature>
<proteinExistence type="predicted"/>
<organism evidence="2 3">
    <name type="scientific">Plakobranchus ocellatus</name>
    <dbReference type="NCBI Taxonomy" id="259542"/>
    <lineage>
        <taxon>Eukaryota</taxon>
        <taxon>Metazoa</taxon>
        <taxon>Spiralia</taxon>
        <taxon>Lophotrochozoa</taxon>
        <taxon>Mollusca</taxon>
        <taxon>Gastropoda</taxon>
        <taxon>Heterobranchia</taxon>
        <taxon>Euthyneura</taxon>
        <taxon>Panpulmonata</taxon>
        <taxon>Sacoglossa</taxon>
        <taxon>Placobranchoidea</taxon>
        <taxon>Plakobranchidae</taxon>
        <taxon>Plakobranchus</taxon>
    </lineage>
</organism>
<name>A0AAV3YZW8_9GAST</name>
<reference evidence="2 3" key="1">
    <citation type="journal article" date="2021" name="Elife">
        <title>Chloroplast acquisition without the gene transfer in kleptoplastic sea slugs, Plakobranchus ocellatus.</title>
        <authorList>
            <person name="Maeda T."/>
            <person name="Takahashi S."/>
            <person name="Yoshida T."/>
            <person name="Shimamura S."/>
            <person name="Takaki Y."/>
            <person name="Nagai Y."/>
            <person name="Toyoda A."/>
            <person name="Suzuki Y."/>
            <person name="Arimoto A."/>
            <person name="Ishii H."/>
            <person name="Satoh N."/>
            <person name="Nishiyama T."/>
            <person name="Hasebe M."/>
            <person name="Maruyama T."/>
            <person name="Minagawa J."/>
            <person name="Obokata J."/>
            <person name="Shigenobu S."/>
        </authorList>
    </citation>
    <scope>NUCLEOTIDE SEQUENCE [LARGE SCALE GENOMIC DNA]</scope>
</reference>
<accession>A0AAV3YZW8</accession>
<sequence length="124" mass="14357">MQMENQQRPLMLAIPSIEESDLHVSTYDPQHDEYRVTESESQCTFTSGSSNNPPSWQPRRSHHKKESFTAGIVVSEEPTKSFTHESKEIEQQQKHAPQTMYRNIEEITGKRTFLSTGCNKSNEW</sequence>
<dbReference type="EMBL" id="BLXT01001780">
    <property type="protein sequence ID" value="GFN87693.1"/>
    <property type="molecule type" value="Genomic_DNA"/>
</dbReference>
<evidence type="ECO:0000313" key="2">
    <source>
        <dbReference type="EMBL" id="GFN87693.1"/>
    </source>
</evidence>
<dbReference type="AlphaFoldDB" id="A0AAV3YZW8"/>
<keyword evidence="3" id="KW-1185">Reference proteome</keyword>
<feature type="region of interest" description="Disordered" evidence="1">
    <location>
        <begin position="34"/>
        <end position="98"/>
    </location>
</feature>
<protein>
    <submittedName>
        <fullName evidence="2">Sodium/hydrogen exchanger 10</fullName>
    </submittedName>
</protein>
<feature type="compositionally biased region" description="Polar residues" evidence="1">
    <location>
        <begin position="39"/>
        <end position="54"/>
    </location>
</feature>